<comment type="subcellular location">
    <subcellularLocation>
        <location evidence="8">Cytoplasm</location>
    </subcellularLocation>
</comment>
<dbReference type="GO" id="GO:0006426">
    <property type="term" value="P:glycyl-tRNA aminoacylation"/>
    <property type="evidence" value="ECO:0007669"/>
    <property type="project" value="UniProtKB-UniRule"/>
</dbReference>
<evidence type="ECO:0000256" key="7">
    <source>
        <dbReference type="ARBA" id="ARBA00047937"/>
    </source>
</evidence>
<comment type="catalytic activity">
    <reaction evidence="7 8">
        <text>tRNA(Gly) + glycine + ATP = glycyl-tRNA(Gly) + AMP + diphosphate</text>
        <dbReference type="Rhea" id="RHEA:16013"/>
        <dbReference type="Rhea" id="RHEA-COMP:9664"/>
        <dbReference type="Rhea" id="RHEA-COMP:9683"/>
        <dbReference type="ChEBI" id="CHEBI:30616"/>
        <dbReference type="ChEBI" id="CHEBI:33019"/>
        <dbReference type="ChEBI" id="CHEBI:57305"/>
        <dbReference type="ChEBI" id="CHEBI:78442"/>
        <dbReference type="ChEBI" id="CHEBI:78522"/>
        <dbReference type="ChEBI" id="CHEBI:456215"/>
        <dbReference type="EC" id="6.1.1.14"/>
    </reaction>
</comment>
<dbReference type="Pfam" id="PF02091">
    <property type="entry name" value="tRNA-synt_2e"/>
    <property type="match status" value="1"/>
</dbReference>
<dbReference type="PANTHER" id="PTHR30075">
    <property type="entry name" value="GLYCYL-TRNA SYNTHETASE"/>
    <property type="match status" value="1"/>
</dbReference>
<dbReference type="EMBL" id="DSQF01000022">
    <property type="protein sequence ID" value="HGZ43965.1"/>
    <property type="molecule type" value="Genomic_DNA"/>
</dbReference>
<dbReference type="EC" id="6.1.1.14" evidence="8"/>
<protein>
    <recommendedName>
        <fullName evidence="8">Glycine--tRNA ligase alpha subunit</fullName>
        <ecNumber evidence="8">6.1.1.14</ecNumber>
    </recommendedName>
    <alternativeName>
        <fullName evidence="8">Glycyl-tRNA synthetase alpha subunit</fullName>
        <shortName evidence="8">GlyRS</shortName>
    </alternativeName>
</protein>
<keyword evidence="3 8" id="KW-0547">Nucleotide-binding</keyword>
<dbReference type="NCBIfam" id="TIGR00388">
    <property type="entry name" value="glyQ"/>
    <property type="match status" value="1"/>
</dbReference>
<reference evidence="9" key="1">
    <citation type="journal article" date="2020" name="mSystems">
        <title>Genome- and Community-Level Interaction Insights into Carbon Utilization and Element Cycling Functions of Hydrothermarchaeota in Hydrothermal Sediment.</title>
        <authorList>
            <person name="Zhou Z."/>
            <person name="Liu Y."/>
            <person name="Xu W."/>
            <person name="Pan J."/>
            <person name="Luo Z.H."/>
            <person name="Li M."/>
        </authorList>
    </citation>
    <scope>NUCLEOTIDE SEQUENCE [LARGE SCALE GENOMIC DNA]</scope>
    <source>
        <strain evidence="9">SpSt-381</strain>
    </source>
</reference>
<comment type="similarity">
    <text evidence="1 8">Belongs to the class-II aminoacyl-tRNA synthetase family.</text>
</comment>
<sequence length="320" mass="36219">MSTLDPRASLQAMLLALETFWAERGCVLQQPYPSEVGAGTFNPASFLRSLGPEPWRVAYVEPSRRPKDGRYGENPNRFQQFFQYQVLLKPSPPDVVDQYFDSLRAIGIEPRDHDLRLVEDDWESPTLGAAGLGWQVWMDGTEISQFTYFQQCGGIELPVVSAELTYGLDRIGMMLQGRDRVQDLAWAPGVTWGDLWQRNEWEWSHYNFEQAPVEALFDMFRVWEAEAARLLDLKLVGPGYDAVIKCSHVFNLLDARGAISVSERVGYIGRVRKIARRAAVAYAALREELGYPLLKDPAQRAKWVKPAPDAVPSSPREGAR</sequence>
<dbReference type="AlphaFoldDB" id="A0A832MLQ1"/>
<gene>
    <name evidence="8" type="primary">glyQ</name>
    <name evidence="9" type="ORF">ENR23_11190</name>
</gene>
<evidence type="ECO:0000256" key="2">
    <source>
        <dbReference type="ARBA" id="ARBA00022598"/>
    </source>
</evidence>
<name>A0A832MLQ1_UNCEI</name>
<keyword evidence="6 8" id="KW-0030">Aminoacyl-tRNA synthetase</keyword>
<dbReference type="NCBIfam" id="NF006827">
    <property type="entry name" value="PRK09348.1"/>
    <property type="match status" value="1"/>
</dbReference>
<dbReference type="PROSITE" id="PS50861">
    <property type="entry name" value="AA_TRNA_LIGASE_II_GLYAB"/>
    <property type="match status" value="1"/>
</dbReference>
<keyword evidence="8" id="KW-0963">Cytoplasm</keyword>
<evidence type="ECO:0000256" key="3">
    <source>
        <dbReference type="ARBA" id="ARBA00022741"/>
    </source>
</evidence>
<keyword evidence="4 8" id="KW-0067">ATP-binding</keyword>
<dbReference type="GO" id="GO:0005829">
    <property type="term" value="C:cytosol"/>
    <property type="evidence" value="ECO:0007669"/>
    <property type="project" value="TreeGrafter"/>
</dbReference>
<dbReference type="PANTHER" id="PTHR30075:SF2">
    <property type="entry name" value="GLYCINE--TRNA LIGASE, CHLOROPLASTIC_MITOCHONDRIAL 2"/>
    <property type="match status" value="1"/>
</dbReference>
<organism evidence="9">
    <name type="scientific">Eiseniibacteriota bacterium</name>
    <dbReference type="NCBI Taxonomy" id="2212470"/>
    <lineage>
        <taxon>Bacteria</taxon>
        <taxon>Candidatus Eiseniibacteriota</taxon>
    </lineage>
</organism>
<keyword evidence="2 8" id="KW-0436">Ligase</keyword>
<dbReference type="SUPFAM" id="SSF55681">
    <property type="entry name" value="Class II aaRS and biotin synthetases"/>
    <property type="match status" value="1"/>
</dbReference>
<dbReference type="InterPro" id="IPR045864">
    <property type="entry name" value="aa-tRNA-synth_II/BPL/LPL"/>
</dbReference>
<dbReference type="InterPro" id="IPR006194">
    <property type="entry name" value="Gly-tRNA-synth_heterodimer"/>
</dbReference>
<evidence type="ECO:0000313" key="9">
    <source>
        <dbReference type="EMBL" id="HGZ43965.1"/>
    </source>
</evidence>
<evidence type="ECO:0000256" key="5">
    <source>
        <dbReference type="ARBA" id="ARBA00022917"/>
    </source>
</evidence>
<evidence type="ECO:0000256" key="1">
    <source>
        <dbReference type="ARBA" id="ARBA00008226"/>
    </source>
</evidence>
<dbReference type="GO" id="GO:0005524">
    <property type="term" value="F:ATP binding"/>
    <property type="evidence" value="ECO:0007669"/>
    <property type="project" value="UniProtKB-UniRule"/>
</dbReference>
<dbReference type="HAMAP" id="MF_00254">
    <property type="entry name" value="Gly_tRNA_synth_alpha"/>
    <property type="match status" value="1"/>
</dbReference>
<evidence type="ECO:0000256" key="4">
    <source>
        <dbReference type="ARBA" id="ARBA00022840"/>
    </source>
</evidence>
<evidence type="ECO:0000256" key="6">
    <source>
        <dbReference type="ARBA" id="ARBA00023146"/>
    </source>
</evidence>
<accession>A0A832MLQ1</accession>
<dbReference type="Gene3D" id="3.30.930.10">
    <property type="entry name" value="Bira Bifunctional Protein, Domain 2"/>
    <property type="match status" value="1"/>
</dbReference>
<proteinExistence type="inferred from homology"/>
<dbReference type="InterPro" id="IPR002310">
    <property type="entry name" value="Gly-tRNA_ligase_asu"/>
</dbReference>
<evidence type="ECO:0000256" key="8">
    <source>
        <dbReference type="HAMAP-Rule" id="MF_00254"/>
    </source>
</evidence>
<comment type="caution">
    <text evidence="9">The sequence shown here is derived from an EMBL/GenBank/DDBJ whole genome shotgun (WGS) entry which is preliminary data.</text>
</comment>
<comment type="subunit">
    <text evidence="8">Tetramer of two alpha and two beta subunits.</text>
</comment>
<dbReference type="Gene3D" id="1.20.58.180">
    <property type="entry name" value="Class II aaRS and biotin synthetases, domain 2"/>
    <property type="match status" value="1"/>
</dbReference>
<dbReference type="GO" id="GO:0004820">
    <property type="term" value="F:glycine-tRNA ligase activity"/>
    <property type="evidence" value="ECO:0007669"/>
    <property type="project" value="UniProtKB-UniRule"/>
</dbReference>
<dbReference type="PRINTS" id="PR01044">
    <property type="entry name" value="TRNASYNTHGA"/>
</dbReference>
<keyword evidence="5 8" id="KW-0648">Protein biosynthesis</keyword>